<dbReference type="WBParaSite" id="nRc.2.0.1.t04838-RA">
    <property type="protein sequence ID" value="nRc.2.0.1.t04838-RA"/>
    <property type="gene ID" value="nRc.2.0.1.g04838"/>
</dbReference>
<sequence length="59" mass="6591">MTENLQRSLCELIVTSGVKFFLNIKSLSDEAFCVSTSESTDDLKLELFRNDDADFIVAA</sequence>
<dbReference type="AlphaFoldDB" id="A0A915HSD5"/>
<accession>A0A915HSD5</accession>
<keyword evidence="1" id="KW-1185">Reference proteome</keyword>
<protein>
    <submittedName>
        <fullName evidence="2">Uncharacterized protein</fullName>
    </submittedName>
</protein>
<organism evidence="1 2">
    <name type="scientific">Romanomermis culicivorax</name>
    <name type="common">Nematode worm</name>
    <dbReference type="NCBI Taxonomy" id="13658"/>
    <lineage>
        <taxon>Eukaryota</taxon>
        <taxon>Metazoa</taxon>
        <taxon>Ecdysozoa</taxon>
        <taxon>Nematoda</taxon>
        <taxon>Enoplea</taxon>
        <taxon>Dorylaimia</taxon>
        <taxon>Mermithida</taxon>
        <taxon>Mermithoidea</taxon>
        <taxon>Mermithidae</taxon>
        <taxon>Romanomermis</taxon>
    </lineage>
</organism>
<evidence type="ECO:0000313" key="1">
    <source>
        <dbReference type="Proteomes" id="UP000887565"/>
    </source>
</evidence>
<name>A0A915HSD5_ROMCU</name>
<evidence type="ECO:0000313" key="2">
    <source>
        <dbReference type="WBParaSite" id="nRc.2.0.1.t04838-RA"/>
    </source>
</evidence>
<dbReference type="Proteomes" id="UP000887565">
    <property type="component" value="Unplaced"/>
</dbReference>
<reference evidence="2" key="1">
    <citation type="submission" date="2022-11" db="UniProtKB">
        <authorList>
            <consortium name="WormBaseParasite"/>
        </authorList>
    </citation>
    <scope>IDENTIFICATION</scope>
</reference>
<proteinExistence type="predicted"/>